<dbReference type="PANTHER" id="PTHR33795:SF1">
    <property type="entry name" value="INSERTION ELEMENT IS150 PROTEIN INSJ"/>
    <property type="match status" value="1"/>
</dbReference>
<evidence type="ECO:0000313" key="5">
    <source>
        <dbReference type="Proteomes" id="UP000829756"/>
    </source>
</evidence>
<sequence>MNKYTVDFKYQAVMHYYCIRSQQLTADAFRMSRTHLRRWIAAYEHGGLAALEHPQAMADKKTNPFIADKPDKEKTQDELLQEVGYLRAEVAYLKKLEALFPQKTATPKKRKSSKH</sequence>
<reference evidence="4" key="1">
    <citation type="submission" date="2021-12" db="EMBL/GenBank/DDBJ databases">
        <authorList>
            <person name="Veyrier F.J."/>
        </authorList>
    </citation>
    <scope>NUCLEOTIDE SEQUENCE</scope>
    <source>
        <strain evidence="4">1258/02</strain>
    </source>
</reference>
<dbReference type="EMBL" id="CP091507">
    <property type="protein sequence ID" value="UOO79599.1"/>
    <property type="molecule type" value="Genomic_DNA"/>
</dbReference>
<evidence type="ECO:0000259" key="2">
    <source>
        <dbReference type="Pfam" id="PF13518"/>
    </source>
</evidence>
<dbReference type="Pfam" id="PF13518">
    <property type="entry name" value="HTH_28"/>
    <property type="match status" value="1"/>
</dbReference>
<evidence type="ECO:0000256" key="1">
    <source>
        <dbReference type="ARBA" id="ARBA00038232"/>
    </source>
</evidence>
<dbReference type="AlphaFoldDB" id="A0AAE9GU56"/>
<dbReference type="EMBL" id="CP091507">
    <property type="protein sequence ID" value="UOO80030.1"/>
    <property type="molecule type" value="Genomic_DNA"/>
</dbReference>
<dbReference type="KEGG" id="usu:LVJ78_03165"/>
<dbReference type="SUPFAM" id="SSF46689">
    <property type="entry name" value="Homeodomain-like"/>
    <property type="match status" value="1"/>
</dbReference>
<dbReference type="KEGG" id="usu:LVJ78_00750"/>
<gene>
    <name evidence="3" type="ORF">LVJ78_00750</name>
    <name evidence="4" type="ORF">LVJ78_03165</name>
</gene>
<name>A0AAE9GU56_9NEIS</name>
<organism evidence="4 5">
    <name type="scientific">Uruburuella suis</name>
    <dbReference type="NCBI Taxonomy" id="252130"/>
    <lineage>
        <taxon>Bacteria</taxon>
        <taxon>Pseudomonadati</taxon>
        <taxon>Pseudomonadota</taxon>
        <taxon>Betaproteobacteria</taxon>
        <taxon>Neisseriales</taxon>
        <taxon>Neisseriaceae</taxon>
        <taxon>Uruburuella</taxon>
    </lineage>
</organism>
<evidence type="ECO:0000313" key="4">
    <source>
        <dbReference type="EMBL" id="UOO80030.1"/>
    </source>
</evidence>
<accession>A0AAE9GU56</accession>
<dbReference type="RefSeq" id="WP_244802582.1">
    <property type="nucleotide sequence ID" value="NZ_CP091507.1"/>
</dbReference>
<dbReference type="Proteomes" id="UP000829756">
    <property type="component" value="Chromosome"/>
</dbReference>
<comment type="similarity">
    <text evidence="1">Belongs to the IS150/IS1296 orfA family.</text>
</comment>
<evidence type="ECO:0000313" key="3">
    <source>
        <dbReference type="EMBL" id="UOO79599.1"/>
    </source>
</evidence>
<dbReference type="PANTHER" id="PTHR33795">
    <property type="entry name" value="INSERTION ELEMENT IS150 PROTEIN INSJ"/>
    <property type="match status" value="1"/>
</dbReference>
<reference evidence="4" key="2">
    <citation type="journal article" date="2022" name="Res Sq">
        <title>Evolution of multicellular longitudinally dividing oral cavity symbionts (Neisseriaceae).</title>
        <authorList>
            <person name="Nyongesa S."/>
            <person name="Weber P."/>
            <person name="Bernet E."/>
            <person name="Pullido F."/>
            <person name="Nieckarz M."/>
            <person name="Delaby M."/>
            <person name="Nieves C."/>
            <person name="Viehboeck T."/>
            <person name="Krause N."/>
            <person name="Rivera-Millot A."/>
            <person name="Nakamura A."/>
            <person name="Vischer N."/>
            <person name="VanNieuwenhze M."/>
            <person name="Brun Y."/>
            <person name="Cava F."/>
            <person name="Bulgheresi S."/>
            <person name="Veyrier F."/>
        </authorList>
    </citation>
    <scope>NUCLEOTIDE SEQUENCE</scope>
    <source>
        <strain evidence="4">1258/02</strain>
    </source>
</reference>
<dbReference type="InterPro" id="IPR009057">
    <property type="entry name" value="Homeodomain-like_sf"/>
</dbReference>
<feature type="domain" description="Insertion element IS150 protein InsJ-like helix-turn-helix" evidence="2">
    <location>
        <begin position="9"/>
        <end position="54"/>
    </location>
</feature>
<dbReference type="InterPro" id="IPR052057">
    <property type="entry name" value="IS150/IS1296_orfA-like"/>
</dbReference>
<protein>
    <submittedName>
        <fullName evidence="4">Helix-turn-helix domain-containing protein</fullName>
    </submittedName>
</protein>
<proteinExistence type="inferred from homology"/>
<dbReference type="InterPro" id="IPR055247">
    <property type="entry name" value="InsJ-like_HTH"/>
</dbReference>